<sequence>MSIVRIAPEINLVMDTDSGAVTQERKDSIQYSMEPVFERVDKLDAIADDLLNSLSPSAPLLNSWPGREHTSYMAGIYANSFYGVVIGLAFGGLLALIIYITRLMEGVV</sequence>
<dbReference type="GeneID" id="41602597"/>
<dbReference type="GO" id="GO:0019386">
    <property type="term" value="P:methanogenesis, from carbon dioxide"/>
    <property type="evidence" value="ECO:0007669"/>
    <property type="project" value="UniProtKB-UniRule"/>
</dbReference>
<dbReference type="PATRIC" id="fig|1434121.4.peg.1562"/>
<comment type="subcellular location">
    <subcellularLocation>
        <location evidence="2 19">Cell membrane</location>
        <topology evidence="2 19">Single-pass membrane protein</topology>
    </subcellularLocation>
</comment>
<organism evidence="20 21">
    <name type="scientific">Methanosarcina thermophila CHTI-55</name>
    <dbReference type="NCBI Taxonomy" id="1434121"/>
    <lineage>
        <taxon>Archaea</taxon>
        <taxon>Methanobacteriati</taxon>
        <taxon>Methanobacteriota</taxon>
        <taxon>Stenosarchaea group</taxon>
        <taxon>Methanomicrobia</taxon>
        <taxon>Methanosarcinales</taxon>
        <taxon>Methanosarcinaceae</taxon>
        <taxon>Methanosarcina</taxon>
    </lineage>
</organism>
<evidence type="ECO:0000256" key="3">
    <source>
        <dbReference type="ARBA" id="ARBA00004839"/>
    </source>
</evidence>
<evidence type="ECO:0000256" key="10">
    <source>
        <dbReference type="ARBA" id="ARBA00022679"/>
    </source>
</evidence>
<comment type="function">
    <text evidence="1 19">Part of a complex that catalyzes the formation of methyl-coenzyme M and tetrahydromethanopterin from coenzyme M and methyl-tetrahydromethanopterin. This is an energy-conserving, sodium-ion translocating step.</text>
</comment>
<dbReference type="GO" id="GO:0006730">
    <property type="term" value="P:one-carbon metabolic process"/>
    <property type="evidence" value="ECO:0007669"/>
    <property type="project" value="UniProtKB-UniRule"/>
</dbReference>
<evidence type="ECO:0000256" key="18">
    <source>
        <dbReference type="ARBA" id="ARBA00044970"/>
    </source>
</evidence>
<evidence type="ECO:0000313" key="20">
    <source>
        <dbReference type="EMBL" id="AKB15584.1"/>
    </source>
</evidence>
<name>A0A0E3HAB9_METTE</name>
<evidence type="ECO:0000256" key="2">
    <source>
        <dbReference type="ARBA" id="ARBA00004162"/>
    </source>
</evidence>
<evidence type="ECO:0000256" key="16">
    <source>
        <dbReference type="ARBA" id="ARBA00029818"/>
    </source>
</evidence>
<keyword evidence="11 19" id="KW-0812">Transmembrane</keyword>
<keyword evidence="12 19" id="KW-1278">Translocase</keyword>
<evidence type="ECO:0000256" key="13">
    <source>
        <dbReference type="ARBA" id="ARBA00022989"/>
    </source>
</evidence>
<evidence type="ECO:0000256" key="6">
    <source>
        <dbReference type="ARBA" id="ARBA00015127"/>
    </source>
</evidence>
<dbReference type="RefSeq" id="WP_048167768.1">
    <property type="nucleotide sequence ID" value="NZ_CP009502.1"/>
</dbReference>
<reference evidence="20 21" key="1">
    <citation type="submission" date="2014-07" db="EMBL/GenBank/DDBJ databases">
        <title>Methanogenic archaea and the global carbon cycle.</title>
        <authorList>
            <person name="Henriksen J.R."/>
            <person name="Luke J."/>
            <person name="Reinhart S."/>
            <person name="Benedict M.N."/>
            <person name="Youngblut N.D."/>
            <person name="Metcalf M.E."/>
            <person name="Whitaker R.J."/>
            <person name="Metcalf W.W."/>
        </authorList>
    </citation>
    <scope>NUCLEOTIDE SEQUENCE [LARGE SCALE GENOMIC DNA]</scope>
    <source>
        <strain evidence="20 21">CHTI-55</strain>
    </source>
</reference>
<dbReference type="EMBL" id="CP009502">
    <property type="protein sequence ID" value="AKB15584.1"/>
    <property type="molecule type" value="Genomic_DNA"/>
</dbReference>
<gene>
    <name evidence="19" type="primary">mtrB</name>
    <name evidence="20" type="ORF">MSTHC_1266</name>
</gene>
<comment type="catalytic activity">
    <reaction evidence="17 19">
        <text>5-methyl-5,6,7,8-tetrahydromethanopterin + coenzyme M + 2 Na(+)(in) = 5,6,7,8-tetrahydromethanopterin + methyl-coenzyme M + 2 Na(+)(out)</text>
        <dbReference type="Rhea" id="RHEA:53492"/>
        <dbReference type="ChEBI" id="CHEBI:29101"/>
        <dbReference type="ChEBI" id="CHEBI:58103"/>
        <dbReference type="ChEBI" id="CHEBI:58116"/>
        <dbReference type="ChEBI" id="CHEBI:58286"/>
        <dbReference type="ChEBI" id="CHEBI:58319"/>
        <dbReference type="EC" id="7.2.1.4"/>
    </reaction>
</comment>
<evidence type="ECO:0000256" key="17">
    <source>
        <dbReference type="ARBA" id="ARBA00044880"/>
    </source>
</evidence>
<evidence type="ECO:0000256" key="7">
    <source>
        <dbReference type="ARBA" id="ARBA00022475"/>
    </source>
</evidence>
<dbReference type="GO" id="GO:0032259">
    <property type="term" value="P:methylation"/>
    <property type="evidence" value="ECO:0007669"/>
    <property type="project" value="UniProtKB-KW"/>
</dbReference>
<dbReference type="KEGG" id="mthe:MSTHC_1266"/>
<keyword evidence="15 19" id="KW-0472">Membrane</keyword>
<dbReference type="HOGENOM" id="CLU_171544_1_0_2"/>
<dbReference type="HAMAP" id="MF_01094">
    <property type="entry name" value="MtrB"/>
    <property type="match status" value="1"/>
</dbReference>
<keyword evidence="10 19" id="KW-0808">Transferase</keyword>
<feature type="transmembrane region" description="Helical" evidence="19">
    <location>
        <begin position="81"/>
        <end position="100"/>
    </location>
</feature>
<evidence type="ECO:0000256" key="4">
    <source>
        <dbReference type="ARBA" id="ARBA00010027"/>
    </source>
</evidence>
<evidence type="ECO:0000256" key="19">
    <source>
        <dbReference type="HAMAP-Rule" id="MF_01094"/>
    </source>
</evidence>
<dbReference type="GO" id="GO:0030269">
    <property type="term" value="F:tetrahydromethanopterin S-methyltransferase activity"/>
    <property type="evidence" value="ECO:0007669"/>
    <property type="project" value="UniProtKB-UniRule"/>
</dbReference>
<dbReference type="InterPro" id="IPR008690">
    <property type="entry name" value="MtrB_MeTrfase"/>
</dbReference>
<evidence type="ECO:0000256" key="14">
    <source>
        <dbReference type="ARBA" id="ARBA00022994"/>
    </source>
</evidence>
<keyword evidence="9 19" id="KW-0489">Methyltransferase</keyword>
<comment type="pathway">
    <text evidence="3 19">One-carbon metabolism; methanogenesis from CO(2); methyl-coenzyme M from 5,10-methylene-5,6,7,8-tetrahydromethanopterin: step 2/2.</text>
</comment>
<dbReference type="Pfam" id="PF05440">
    <property type="entry name" value="MtrB"/>
    <property type="match status" value="1"/>
</dbReference>
<keyword evidence="14 19" id="KW-0484">Methanogenesis</keyword>
<evidence type="ECO:0000256" key="5">
    <source>
        <dbReference type="ARBA" id="ARBA00011616"/>
    </source>
</evidence>
<dbReference type="EC" id="7.2.1.4" evidence="18 19"/>
<dbReference type="AlphaFoldDB" id="A0A0E3HAB9"/>
<keyword evidence="13 19" id="KW-1133">Transmembrane helix</keyword>
<keyword evidence="8 19" id="KW-0554">One-carbon metabolism</keyword>
<evidence type="ECO:0000256" key="1">
    <source>
        <dbReference type="ARBA" id="ARBA00002533"/>
    </source>
</evidence>
<dbReference type="NCBIfam" id="NF002129">
    <property type="entry name" value="PRK00965.1"/>
    <property type="match status" value="1"/>
</dbReference>
<evidence type="ECO:0000256" key="11">
    <source>
        <dbReference type="ARBA" id="ARBA00022692"/>
    </source>
</evidence>
<protein>
    <recommendedName>
        <fullName evidence="6 19">Tetrahydromethanopterin S-methyltransferase subunit B</fullName>
        <ecNumber evidence="18 19">7.2.1.4</ecNumber>
    </recommendedName>
    <alternativeName>
        <fullName evidence="16 19">N5-methyltetrahydromethanopterin--coenzyme M methyltransferase subunit B</fullName>
    </alternativeName>
</protein>
<evidence type="ECO:0000256" key="8">
    <source>
        <dbReference type="ARBA" id="ARBA00022563"/>
    </source>
</evidence>
<evidence type="ECO:0000256" key="12">
    <source>
        <dbReference type="ARBA" id="ARBA00022967"/>
    </source>
</evidence>
<dbReference type="NCBIfam" id="TIGR04166">
    <property type="entry name" value="methano_MtrB"/>
    <property type="match status" value="1"/>
</dbReference>
<proteinExistence type="inferred from homology"/>
<keyword evidence="7 19" id="KW-1003">Cell membrane</keyword>
<accession>A0A0E3HAB9</accession>
<dbReference type="PIRSF" id="PIRSF005518">
    <property type="entry name" value="MtrB"/>
    <property type="match status" value="1"/>
</dbReference>
<dbReference type="Proteomes" id="UP000056925">
    <property type="component" value="Chromosome"/>
</dbReference>
<dbReference type="GO" id="GO:0005886">
    <property type="term" value="C:plasma membrane"/>
    <property type="evidence" value="ECO:0007669"/>
    <property type="project" value="UniProtKB-SubCell"/>
</dbReference>
<evidence type="ECO:0000313" key="21">
    <source>
        <dbReference type="Proteomes" id="UP000056925"/>
    </source>
</evidence>
<evidence type="ECO:0000256" key="15">
    <source>
        <dbReference type="ARBA" id="ARBA00023136"/>
    </source>
</evidence>
<dbReference type="UniPathway" id="UPA00640">
    <property type="reaction ID" value="UER00698"/>
</dbReference>
<comment type="similarity">
    <text evidence="4 19">Belongs to the MtrB family.</text>
</comment>
<evidence type="ECO:0000256" key="9">
    <source>
        <dbReference type="ARBA" id="ARBA00022603"/>
    </source>
</evidence>
<comment type="subunit">
    <text evidence="5 19">The complex is composed of 8 subunits; MtrA, MtrB, MtrC, MtrD, MtrE, MtrF, MtrG and MtrH.</text>
</comment>